<evidence type="ECO:0000313" key="2">
    <source>
        <dbReference type="Proteomes" id="UP000518266"/>
    </source>
</evidence>
<accession>A0A7J5XBJ6</accession>
<sequence>MHVLILASTKVCYSPILVLSVIHLFVLHKHFSFVEPVARSIPLPQLLAVLQTDPKARGKSAEKRATAR</sequence>
<keyword evidence="2" id="KW-1185">Reference proteome</keyword>
<name>A0A7J5XBJ6_DISMA</name>
<evidence type="ECO:0000313" key="1">
    <source>
        <dbReference type="EMBL" id="KAF3833788.1"/>
    </source>
</evidence>
<dbReference type="AlphaFoldDB" id="A0A7J5XBJ6"/>
<dbReference type="EMBL" id="JAAKFY010000026">
    <property type="protein sequence ID" value="KAF3833788.1"/>
    <property type="molecule type" value="Genomic_DNA"/>
</dbReference>
<gene>
    <name evidence="1" type="ORF">F7725_024992</name>
</gene>
<comment type="caution">
    <text evidence="1">The sequence shown here is derived from an EMBL/GenBank/DDBJ whole genome shotgun (WGS) entry which is preliminary data.</text>
</comment>
<dbReference type="Proteomes" id="UP000518266">
    <property type="component" value="Unassembled WGS sequence"/>
</dbReference>
<reference evidence="1 2" key="1">
    <citation type="submission" date="2020-03" db="EMBL/GenBank/DDBJ databases">
        <title>Dissostichus mawsoni Genome sequencing and assembly.</title>
        <authorList>
            <person name="Park H."/>
        </authorList>
    </citation>
    <scope>NUCLEOTIDE SEQUENCE [LARGE SCALE GENOMIC DNA]</scope>
    <source>
        <strain evidence="1">DM0001</strain>
        <tissue evidence="1">Muscle</tissue>
    </source>
</reference>
<protein>
    <submittedName>
        <fullName evidence="1">Uncharacterized protein</fullName>
    </submittedName>
</protein>
<organism evidence="1 2">
    <name type="scientific">Dissostichus mawsoni</name>
    <name type="common">Antarctic cod</name>
    <dbReference type="NCBI Taxonomy" id="36200"/>
    <lineage>
        <taxon>Eukaryota</taxon>
        <taxon>Metazoa</taxon>
        <taxon>Chordata</taxon>
        <taxon>Craniata</taxon>
        <taxon>Vertebrata</taxon>
        <taxon>Euteleostomi</taxon>
        <taxon>Actinopterygii</taxon>
        <taxon>Neopterygii</taxon>
        <taxon>Teleostei</taxon>
        <taxon>Neoteleostei</taxon>
        <taxon>Acanthomorphata</taxon>
        <taxon>Eupercaria</taxon>
        <taxon>Perciformes</taxon>
        <taxon>Notothenioidei</taxon>
        <taxon>Nototheniidae</taxon>
        <taxon>Dissostichus</taxon>
    </lineage>
</organism>
<proteinExistence type="predicted"/>